<dbReference type="Gene3D" id="3.20.20.380">
    <property type="entry name" value="Copper homeostasis (CutC) domain"/>
    <property type="match status" value="1"/>
</dbReference>
<evidence type="ECO:0000256" key="1">
    <source>
        <dbReference type="ARBA" id="ARBA00007768"/>
    </source>
</evidence>
<reference evidence="3 4" key="1">
    <citation type="submission" date="2020-08" db="EMBL/GenBank/DDBJ databases">
        <title>Genomic Encyclopedia of Type Strains, Phase IV (KMG-IV): sequencing the most valuable type-strain genomes for metagenomic binning, comparative biology and taxonomic classification.</title>
        <authorList>
            <person name="Goeker M."/>
        </authorList>
    </citation>
    <scope>NUCLEOTIDE SEQUENCE [LARGE SCALE GENOMIC DNA]</scope>
    <source>
        <strain evidence="3 4">YIM 65646</strain>
    </source>
</reference>
<dbReference type="GO" id="GO:0005507">
    <property type="term" value="F:copper ion binding"/>
    <property type="evidence" value="ECO:0007669"/>
    <property type="project" value="TreeGrafter"/>
</dbReference>
<dbReference type="AlphaFoldDB" id="A0A841G2C6"/>
<dbReference type="EMBL" id="JACHGT010000026">
    <property type="protein sequence ID" value="MBB6039797.1"/>
    <property type="molecule type" value="Genomic_DNA"/>
</dbReference>
<accession>A0A841G2C6</accession>
<dbReference type="InterPro" id="IPR005627">
    <property type="entry name" value="CutC-like"/>
</dbReference>
<name>A0A841G2C6_9ACTN</name>
<keyword evidence="4" id="KW-1185">Reference proteome</keyword>
<dbReference type="SUPFAM" id="SSF110395">
    <property type="entry name" value="CutC-like"/>
    <property type="match status" value="1"/>
</dbReference>
<protein>
    <recommendedName>
        <fullName evidence="2">Copper homeostasis protein cutC homolog</fullName>
    </recommendedName>
</protein>
<dbReference type="RefSeq" id="WP_184792878.1">
    <property type="nucleotide sequence ID" value="NZ_BONT01000086.1"/>
</dbReference>
<dbReference type="InterPro" id="IPR036822">
    <property type="entry name" value="CutC-like_dom_sf"/>
</dbReference>
<evidence type="ECO:0000313" key="3">
    <source>
        <dbReference type="EMBL" id="MBB6039797.1"/>
    </source>
</evidence>
<sequence length="225" mass="23122">MLLEVIALDAVDAAAAADGGADRLEVVADIAADGLTPAPETVTAIKAACDLPLRVMLRSNDGFGATPAELDALRRSATALDTVMGEHDGFVYGFLDTDGAVDHAAVTALRDAVPHRAWTFHRAIDHAADYAAAWTAVAALDGVDQVLTAGSAAGVSAGRDALAAHARPELAMIGGGLRPDHVAGLVELGVRAFHIGGMSRHGWNSPVDAALVRNWRVALDGGVRV</sequence>
<dbReference type="Proteomes" id="UP000548476">
    <property type="component" value="Unassembled WGS sequence"/>
</dbReference>
<organism evidence="3 4">
    <name type="scientific">Phytomonospora endophytica</name>
    <dbReference type="NCBI Taxonomy" id="714109"/>
    <lineage>
        <taxon>Bacteria</taxon>
        <taxon>Bacillati</taxon>
        <taxon>Actinomycetota</taxon>
        <taxon>Actinomycetes</taxon>
        <taxon>Micromonosporales</taxon>
        <taxon>Micromonosporaceae</taxon>
        <taxon>Phytomonospora</taxon>
    </lineage>
</organism>
<dbReference type="PANTHER" id="PTHR12598">
    <property type="entry name" value="COPPER HOMEOSTASIS PROTEIN CUTC"/>
    <property type="match status" value="1"/>
</dbReference>
<comment type="similarity">
    <text evidence="1">Belongs to the CutC family.</text>
</comment>
<comment type="caution">
    <text evidence="3">The sequence shown here is derived from an EMBL/GenBank/DDBJ whole genome shotgun (WGS) entry which is preliminary data.</text>
</comment>
<evidence type="ECO:0000256" key="2">
    <source>
        <dbReference type="ARBA" id="ARBA00019014"/>
    </source>
</evidence>
<dbReference type="PANTHER" id="PTHR12598:SF0">
    <property type="entry name" value="COPPER HOMEOSTASIS PROTEIN CUTC HOMOLOG"/>
    <property type="match status" value="1"/>
</dbReference>
<dbReference type="Pfam" id="PF03932">
    <property type="entry name" value="CutC"/>
    <property type="match status" value="1"/>
</dbReference>
<gene>
    <name evidence="3" type="ORF">HNR73_007696</name>
</gene>
<evidence type="ECO:0000313" key="4">
    <source>
        <dbReference type="Proteomes" id="UP000548476"/>
    </source>
</evidence>
<proteinExistence type="inferred from homology"/>